<dbReference type="AlphaFoldDB" id="A0A7J5B605"/>
<dbReference type="EMBL" id="WBJX01000001">
    <property type="protein sequence ID" value="KAB1639609.1"/>
    <property type="molecule type" value="Genomic_DNA"/>
</dbReference>
<evidence type="ECO:0000256" key="1">
    <source>
        <dbReference type="SAM" id="Phobius"/>
    </source>
</evidence>
<dbReference type="InterPro" id="IPR025443">
    <property type="entry name" value="DUF4307"/>
</dbReference>
<evidence type="ECO:0000313" key="2">
    <source>
        <dbReference type="EMBL" id="KAB1639609.1"/>
    </source>
</evidence>
<evidence type="ECO:0000313" key="3">
    <source>
        <dbReference type="Proteomes" id="UP000490386"/>
    </source>
</evidence>
<dbReference type="Proteomes" id="UP000490386">
    <property type="component" value="Unassembled WGS sequence"/>
</dbReference>
<accession>A0A7J5B605</accession>
<feature type="transmembrane region" description="Helical" evidence="1">
    <location>
        <begin position="41"/>
        <end position="58"/>
    </location>
</feature>
<name>A0A7J5B605_9MICO</name>
<gene>
    <name evidence="2" type="ORF">F8O03_04585</name>
</gene>
<keyword evidence="1" id="KW-0472">Membrane</keyword>
<keyword evidence="1" id="KW-0812">Transmembrane</keyword>
<sequence>MSAERETVAATTPAADLVDRADLADRYGARAPRSEKKPERWIWMVVGIFVIAVVAFWATTTVGPVSSSAIRADTVRFSILDDANVSFDYRITAPAGTEVTCAIEIRDEQQAVVGWDVVDVPPTDEASQVLNAQVRTTKAGTTALVKECWLP</sequence>
<dbReference type="RefSeq" id="WP_151422797.1">
    <property type="nucleotide sequence ID" value="NZ_WBJX01000001.1"/>
</dbReference>
<dbReference type="Pfam" id="PF14155">
    <property type="entry name" value="DUF4307"/>
    <property type="match status" value="1"/>
</dbReference>
<proteinExistence type="predicted"/>
<organism evidence="2 3">
    <name type="scientific">Pseudoclavibacter terrae</name>
    <dbReference type="NCBI Taxonomy" id="1530195"/>
    <lineage>
        <taxon>Bacteria</taxon>
        <taxon>Bacillati</taxon>
        <taxon>Actinomycetota</taxon>
        <taxon>Actinomycetes</taxon>
        <taxon>Micrococcales</taxon>
        <taxon>Microbacteriaceae</taxon>
        <taxon>Pseudoclavibacter</taxon>
    </lineage>
</organism>
<dbReference type="OrthoDB" id="4793644at2"/>
<protein>
    <submittedName>
        <fullName evidence="2">DUF4307 domain-containing protein</fullName>
    </submittedName>
</protein>
<keyword evidence="3" id="KW-1185">Reference proteome</keyword>
<keyword evidence="1" id="KW-1133">Transmembrane helix</keyword>
<comment type="caution">
    <text evidence="2">The sequence shown here is derived from an EMBL/GenBank/DDBJ whole genome shotgun (WGS) entry which is preliminary data.</text>
</comment>
<reference evidence="2 3" key="1">
    <citation type="submission" date="2019-09" db="EMBL/GenBank/DDBJ databases">
        <title>Phylogeny of genus Pseudoclavibacter and closely related genus.</title>
        <authorList>
            <person name="Li Y."/>
        </authorList>
    </citation>
    <scope>NUCLEOTIDE SEQUENCE [LARGE SCALE GENOMIC DNA]</scope>
    <source>
        <strain evidence="2 3">THG-MD12</strain>
    </source>
</reference>